<reference evidence="1 2" key="1">
    <citation type="submission" date="2020-04" db="EMBL/GenBank/DDBJ databases">
        <title>Thermobifida alba genome sequencing and assembly.</title>
        <authorList>
            <person name="Luzics S."/>
            <person name="Horvath B."/>
            <person name="Nagy I."/>
            <person name="Toth A."/>
            <person name="Nagy I."/>
            <person name="Kukolya J."/>
        </authorList>
    </citation>
    <scope>NUCLEOTIDE SEQUENCE [LARGE SCALE GENOMIC DNA]</scope>
    <source>
        <strain evidence="1 2">DSM 43795</strain>
    </source>
</reference>
<organism evidence="1 2">
    <name type="scientific">Thermobifida alba</name>
    <name type="common">Thermomonospora alba</name>
    <dbReference type="NCBI Taxonomy" id="53522"/>
    <lineage>
        <taxon>Bacteria</taxon>
        <taxon>Bacillati</taxon>
        <taxon>Actinomycetota</taxon>
        <taxon>Actinomycetes</taxon>
        <taxon>Streptosporangiales</taxon>
        <taxon>Nocardiopsidaceae</taxon>
        <taxon>Thermobifida</taxon>
    </lineage>
</organism>
<proteinExistence type="predicted"/>
<gene>
    <name evidence="1" type="ORF">FOF52_17370</name>
</gene>
<dbReference type="Pfam" id="PF07070">
    <property type="entry name" value="Spo0M"/>
    <property type="match status" value="1"/>
</dbReference>
<dbReference type="RefSeq" id="WP_248591001.1">
    <property type="nucleotide sequence ID" value="NZ_BAABEB010000019.1"/>
</dbReference>
<dbReference type="PANTHER" id="PTHR40053:SF1">
    <property type="entry name" value="SPORULATION-CONTROL PROTEIN SPO0M"/>
    <property type="match status" value="1"/>
</dbReference>
<evidence type="ECO:0000313" key="2">
    <source>
        <dbReference type="Proteomes" id="UP000832041"/>
    </source>
</evidence>
<dbReference type="Proteomes" id="UP000832041">
    <property type="component" value="Chromosome"/>
</dbReference>
<protein>
    <submittedName>
        <fullName evidence="1">Sporulation protein</fullName>
    </submittedName>
</protein>
<name>A0ABY4L565_THEAE</name>
<sequence>MVLKRLMRVFGVGGPTVETVFDSTEVAPGGTLTGRVEVTGGDHDTEIEKITLTLEAEVEHEYEYTTEDSEGEEVEHEGEYTATRSWGRLLVCEAFSLPAGEHRVFGFELPVPFEAPLTVSGGTPLNGPKVGVRTRLHVDRAFDKRDLDPLAVHALPVQERILTALDELGFQLVESDLEPGELIGTDQTLPFHQEIEFGASPRYEAVGDLEVSFVTDEEGAHVVFQLDGLDDRGHTFRVSHAEAETTDWAERLASELEAAMNR</sequence>
<dbReference type="EMBL" id="CP051627">
    <property type="protein sequence ID" value="UPT22509.1"/>
    <property type="molecule type" value="Genomic_DNA"/>
</dbReference>
<evidence type="ECO:0000313" key="1">
    <source>
        <dbReference type="EMBL" id="UPT22509.1"/>
    </source>
</evidence>
<keyword evidence="2" id="KW-1185">Reference proteome</keyword>
<accession>A0ABY4L565</accession>
<dbReference type="InterPro" id="IPR009776">
    <property type="entry name" value="Spore_0_M"/>
</dbReference>
<dbReference type="PANTHER" id="PTHR40053">
    <property type="entry name" value="SPORULATION-CONTROL PROTEIN SPO0M"/>
    <property type="match status" value="1"/>
</dbReference>